<evidence type="ECO:0000313" key="3">
    <source>
        <dbReference type="EMBL" id="RLJ80261.1"/>
    </source>
</evidence>
<organism evidence="3 4">
    <name type="scientific">Pedobacter alluvionis</name>
    <dbReference type="NCBI Taxonomy" id="475253"/>
    <lineage>
        <taxon>Bacteria</taxon>
        <taxon>Pseudomonadati</taxon>
        <taxon>Bacteroidota</taxon>
        <taxon>Sphingobacteriia</taxon>
        <taxon>Sphingobacteriales</taxon>
        <taxon>Sphingobacteriaceae</taxon>
        <taxon>Pedobacter</taxon>
    </lineage>
</organism>
<proteinExistence type="predicted"/>
<dbReference type="EMBL" id="RCCK01000010">
    <property type="protein sequence ID" value="RLJ80261.1"/>
    <property type="molecule type" value="Genomic_DNA"/>
</dbReference>
<dbReference type="InterPro" id="IPR001466">
    <property type="entry name" value="Beta-lactam-related"/>
</dbReference>
<dbReference type="PANTHER" id="PTHR46825:SF9">
    <property type="entry name" value="BETA-LACTAMASE-RELATED DOMAIN-CONTAINING PROTEIN"/>
    <property type="match status" value="1"/>
</dbReference>
<sequence length="398" mass="45066">MNNYKQILLLCVGIMVFTISVYAQRNAGSNNIDSLIGKKMSESGIVGLAAAIIVDKKVVWKKGYGFSDKQTGATFTTSTLMNIASVSKTVTGACLMKAVEQGKISLDDDINSYLPFKIHNPYFAEEKITLRNLSTHTSGLTDRYPFYTDSLYFNGKDSPEALGDFLKNYFIPGGKYYSKENFLNHKPGTFREYSNIGAALAGYIVEVRTGLKLNEYSKNYLFDPLKMEDTGWFMAEVNLKKHTKLYEKQDDKVREIPLYGCTTYPDGGVRTSVDNLSKFFICLLNNGKFKNRQILKAETVKEMLRFQFNDANKPENVKPQSLNSGIFWATKMGGTRIGHNGSDPGVRVFMLSDLKKEVGVVLFMNTSLSEKEENKFFEIYEDLYQYGVKLKNKDIRNR</sequence>
<dbReference type="Gene3D" id="3.40.710.10">
    <property type="entry name" value="DD-peptidase/beta-lactamase superfamily"/>
    <property type="match status" value="1"/>
</dbReference>
<protein>
    <submittedName>
        <fullName evidence="3">CubicO group peptidase (Beta-lactamase class C family)</fullName>
    </submittedName>
</protein>
<name>A0A497YBJ9_9SPHI</name>
<accession>A0A497YBJ9</accession>
<keyword evidence="1" id="KW-0732">Signal</keyword>
<dbReference type="InterPro" id="IPR012338">
    <property type="entry name" value="Beta-lactam/transpept-like"/>
</dbReference>
<reference evidence="3 4" key="1">
    <citation type="submission" date="2018-10" db="EMBL/GenBank/DDBJ databases">
        <title>Genomic Encyclopedia of Archaeal and Bacterial Type Strains, Phase II (KMG-II): from individual species to whole genera.</title>
        <authorList>
            <person name="Goeker M."/>
        </authorList>
    </citation>
    <scope>NUCLEOTIDE SEQUENCE [LARGE SCALE GENOMIC DNA]</scope>
    <source>
        <strain evidence="3 4">DSM 19624</strain>
    </source>
</reference>
<dbReference type="RefSeq" id="WP_208529848.1">
    <property type="nucleotide sequence ID" value="NZ_RCCK01000010.1"/>
</dbReference>
<evidence type="ECO:0000259" key="2">
    <source>
        <dbReference type="Pfam" id="PF00144"/>
    </source>
</evidence>
<feature type="chain" id="PRO_5019786083" evidence="1">
    <location>
        <begin position="24"/>
        <end position="398"/>
    </location>
</feature>
<dbReference type="PANTHER" id="PTHR46825">
    <property type="entry name" value="D-ALANYL-D-ALANINE-CARBOXYPEPTIDASE/ENDOPEPTIDASE AMPH"/>
    <property type="match status" value="1"/>
</dbReference>
<dbReference type="InterPro" id="IPR050491">
    <property type="entry name" value="AmpC-like"/>
</dbReference>
<feature type="signal peptide" evidence="1">
    <location>
        <begin position="1"/>
        <end position="23"/>
    </location>
</feature>
<dbReference type="AlphaFoldDB" id="A0A497YBJ9"/>
<feature type="domain" description="Beta-lactamase-related" evidence="2">
    <location>
        <begin position="32"/>
        <end position="372"/>
    </location>
</feature>
<evidence type="ECO:0000256" key="1">
    <source>
        <dbReference type="SAM" id="SignalP"/>
    </source>
</evidence>
<dbReference type="SUPFAM" id="SSF56601">
    <property type="entry name" value="beta-lactamase/transpeptidase-like"/>
    <property type="match status" value="1"/>
</dbReference>
<dbReference type="Proteomes" id="UP000273898">
    <property type="component" value="Unassembled WGS sequence"/>
</dbReference>
<gene>
    <name evidence="3" type="ORF">BCL90_1012</name>
</gene>
<evidence type="ECO:0000313" key="4">
    <source>
        <dbReference type="Proteomes" id="UP000273898"/>
    </source>
</evidence>
<dbReference type="Pfam" id="PF00144">
    <property type="entry name" value="Beta-lactamase"/>
    <property type="match status" value="1"/>
</dbReference>
<comment type="caution">
    <text evidence="3">The sequence shown here is derived from an EMBL/GenBank/DDBJ whole genome shotgun (WGS) entry which is preliminary data.</text>
</comment>